<dbReference type="RefSeq" id="WP_146616658.1">
    <property type="nucleotide sequence ID" value="NZ_JACHWI010000001.1"/>
</dbReference>
<evidence type="ECO:0000313" key="5">
    <source>
        <dbReference type="Proteomes" id="UP000249341"/>
    </source>
</evidence>
<organism evidence="4 5">
    <name type="scientific">Actinoplanes lutulentus</name>
    <dbReference type="NCBI Taxonomy" id="1287878"/>
    <lineage>
        <taxon>Bacteria</taxon>
        <taxon>Bacillati</taxon>
        <taxon>Actinomycetota</taxon>
        <taxon>Actinomycetes</taxon>
        <taxon>Micromonosporales</taxon>
        <taxon>Micromonosporaceae</taxon>
        <taxon>Actinoplanes</taxon>
    </lineage>
</organism>
<dbReference type="Pfam" id="PF00378">
    <property type="entry name" value="ECH_1"/>
    <property type="match status" value="1"/>
</dbReference>
<name>A0A327ZQ16_9ACTN</name>
<dbReference type="GO" id="GO:0006635">
    <property type="term" value="P:fatty acid beta-oxidation"/>
    <property type="evidence" value="ECO:0007669"/>
    <property type="project" value="TreeGrafter"/>
</dbReference>
<dbReference type="OrthoDB" id="9777711at2"/>
<accession>A0A327ZQ16</accession>
<dbReference type="Gene3D" id="3.90.226.10">
    <property type="entry name" value="2-enoyl-CoA Hydratase, Chain A, domain 1"/>
    <property type="match status" value="1"/>
</dbReference>
<evidence type="ECO:0000256" key="2">
    <source>
        <dbReference type="RuleBase" id="RU003707"/>
    </source>
</evidence>
<evidence type="ECO:0000256" key="3">
    <source>
        <dbReference type="SAM" id="MobiDB-lite"/>
    </source>
</evidence>
<dbReference type="SUPFAM" id="SSF52096">
    <property type="entry name" value="ClpP/crotonase"/>
    <property type="match status" value="1"/>
</dbReference>
<dbReference type="InterPro" id="IPR001753">
    <property type="entry name" value="Enoyl-CoA_hydra/iso"/>
</dbReference>
<evidence type="ECO:0000256" key="1">
    <source>
        <dbReference type="ARBA" id="ARBA00005254"/>
    </source>
</evidence>
<dbReference type="PANTHER" id="PTHR11941:SF54">
    <property type="entry name" value="ENOYL-COA HYDRATASE, MITOCHONDRIAL"/>
    <property type="match status" value="1"/>
</dbReference>
<dbReference type="GO" id="GO:0003824">
    <property type="term" value="F:catalytic activity"/>
    <property type="evidence" value="ECO:0007669"/>
    <property type="project" value="InterPro"/>
</dbReference>
<dbReference type="PANTHER" id="PTHR11941">
    <property type="entry name" value="ENOYL-COA HYDRATASE-RELATED"/>
    <property type="match status" value="1"/>
</dbReference>
<dbReference type="EMBL" id="QLMJ01000001">
    <property type="protein sequence ID" value="RAK42878.1"/>
    <property type="molecule type" value="Genomic_DNA"/>
</dbReference>
<evidence type="ECO:0000313" key="4">
    <source>
        <dbReference type="EMBL" id="RAK42878.1"/>
    </source>
</evidence>
<protein>
    <submittedName>
        <fullName evidence="4">Enoyl-CoA hydratase/carnithine racemase</fullName>
    </submittedName>
</protein>
<dbReference type="InterPro" id="IPR029045">
    <property type="entry name" value="ClpP/crotonase-like_dom_sf"/>
</dbReference>
<dbReference type="PROSITE" id="PS00166">
    <property type="entry name" value="ENOYL_COA_HYDRATASE"/>
    <property type="match status" value="1"/>
</dbReference>
<feature type="region of interest" description="Disordered" evidence="3">
    <location>
        <begin position="308"/>
        <end position="327"/>
    </location>
</feature>
<sequence>MTLESLNLNSLDPASPPLRTLRLSRNGRVLTVGVDAPPHNFMTTTMQQDLLRVVRAVDADTSIGVVVLTGAVTGRFITHFDIADLLAAAEAAPSLPRPAARALLAAVRALSACGAERIVERSRLAGVLAISRFHQLVLGIARSRALWIAAIDGPCGGGGLEMSVFCDMRIAAETATFIVPELSVGLTTTVGAQRFTHLVGPARALEMMLEARAYSAAEAQAAGLVQRVVPQQDLLEEAARTAARYARRPSSAVAAQKRIINQAYTLGARAVLKREGIAQLTGVPTPGTRAALRRWLAMRQPDGDSVFLTSPGPWRDGTAVDFHQPPP</sequence>
<dbReference type="CDD" id="cd06558">
    <property type="entry name" value="crotonase-like"/>
    <property type="match status" value="1"/>
</dbReference>
<keyword evidence="5" id="KW-1185">Reference proteome</keyword>
<dbReference type="InterPro" id="IPR018376">
    <property type="entry name" value="Enoyl-CoA_hyd/isom_CS"/>
</dbReference>
<dbReference type="Proteomes" id="UP000249341">
    <property type="component" value="Unassembled WGS sequence"/>
</dbReference>
<proteinExistence type="inferred from homology"/>
<comment type="similarity">
    <text evidence="1 2">Belongs to the enoyl-CoA hydratase/isomerase family.</text>
</comment>
<comment type="caution">
    <text evidence="4">The sequence shown here is derived from an EMBL/GenBank/DDBJ whole genome shotgun (WGS) entry which is preliminary data.</text>
</comment>
<reference evidence="4 5" key="1">
    <citation type="submission" date="2018-06" db="EMBL/GenBank/DDBJ databases">
        <title>Genomic Encyclopedia of Type Strains, Phase III (KMG-III): the genomes of soil and plant-associated and newly described type strains.</title>
        <authorList>
            <person name="Whitman W."/>
        </authorList>
    </citation>
    <scope>NUCLEOTIDE SEQUENCE [LARGE SCALE GENOMIC DNA]</scope>
    <source>
        <strain evidence="4 5">CGMCC 4.7090</strain>
    </source>
</reference>
<dbReference type="AlphaFoldDB" id="A0A327ZQ16"/>
<gene>
    <name evidence="4" type="ORF">B0I29_1018</name>
</gene>